<dbReference type="PROSITE" id="PS51077">
    <property type="entry name" value="HTH_ICLR"/>
    <property type="match status" value="1"/>
</dbReference>
<organism evidence="6 7">
    <name type="scientific">Novosphingobium mangrovi</name>
    <name type="common">ex Hu et al. 2023</name>
    <dbReference type="NCBI Taxonomy" id="2930094"/>
    <lineage>
        <taxon>Bacteria</taxon>
        <taxon>Pseudomonadati</taxon>
        <taxon>Pseudomonadota</taxon>
        <taxon>Alphaproteobacteria</taxon>
        <taxon>Sphingomonadales</taxon>
        <taxon>Sphingomonadaceae</taxon>
        <taxon>Novosphingobium</taxon>
    </lineage>
</organism>
<keyword evidence="2" id="KW-0238">DNA-binding</keyword>
<proteinExistence type="predicted"/>
<dbReference type="PROSITE" id="PS51078">
    <property type="entry name" value="ICLR_ED"/>
    <property type="match status" value="1"/>
</dbReference>
<evidence type="ECO:0000259" key="4">
    <source>
        <dbReference type="PROSITE" id="PS51077"/>
    </source>
</evidence>
<dbReference type="Gene3D" id="3.30.450.40">
    <property type="match status" value="1"/>
</dbReference>
<evidence type="ECO:0000313" key="7">
    <source>
        <dbReference type="Proteomes" id="UP001162802"/>
    </source>
</evidence>
<keyword evidence="1" id="KW-0805">Transcription regulation</keyword>
<evidence type="ECO:0000256" key="1">
    <source>
        <dbReference type="ARBA" id="ARBA00023015"/>
    </source>
</evidence>
<keyword evidence="3" id="KW-0804">Transcription</keyword>
<dbReference type="SUPFAM" id="SSF46785">
    <property type="entry name" value="Winged helix' DNA-binding domain"/>
    <property type="match status" value="1"/>
</dbReference>
<evidence type="ECO:0000256" key="2">
    <source>
        <dbReference type="ARBA" id="ARBA00023125"/>
    </source>
</evidence>
<dbReference type="SMART" id="SM00346">
    <property type="entry name" value="HTH_ICLR"/>
    <property type="match status" value="1"/>
</dbReference>
<evidence type="ECO:0000259" key="5">
    <source>
        <dbReference type="PROSITE" id="PS51078"/>
    </source>
</evidence>
<evidence type="ECO:0000313" key="6">
    <source>
        <dbReference type="EMBL" id="MCJ1961533.1"/>
    </source>
</evidence>
<name>A0ABT0AEB6_9SPHN</name>
<dbReference type="InterPro" id="IPR005471">
    <property type="entry name" value="Tscrpt_reg_IclR_N"/>
</dbReference>
<dbReference type="Pfam" id="PF09339">
    <property type="entry name" value="HTH_IclR"/>
    <property type="match status" value="1"/>
</dbReference>
<dbReference type="RefSeq" id="WP_243800729.1">
    <property type="nucleotide sequence ID" value="NZ_JALHAT010000022.1"/>
</dbReference>
<dbReference type="Pfam" id="PF01614">
    <property type="entry name" value="IclR_C"/>
    <property type="match status" value="1"/>
</dbReference>
<dbReference type="SUPFAM" id="SSF55781">
    <property type="entry name" value="GAF domain-like"/>
    <property type="match status" value="1"/>
</dbReference>
<feature type="domain" description="IclR-ED" evidence="5">
    <location>
        <begin position="68"/>
        <end position="256"/>
    </location>
</feature>
<dbReference type="PANTHER" id="PTHR30136:SF23">
    <property type="entry name" value="DNA-BINDING TRANSCRIPTIONAL ACTIVATOR MHPR"/>
    <property type="match status" value="1"/>
</dbReference>
<gene>
    <name evidence="6" type="ORF">MTR65_12635</name>
</gene>
<dbReference type="Gene3D" id="1.10.10.10">
    <property type="entry name" value="Winged helix-like DNA-binding domain superfamily/Winged helix DNA-binding domain"/>
    <property type="match status" value="1"/>
</dbReference>
<feature type="domain" description="HTH iclR-type" evidence="4">
    <location>
        <begin position="7"/>
        <end position="68"/>
    </location>
</feature>
<keyword evidence="7" id="KW-1185">Reference proteome</keyword>
<comment type="caution">
    <text evidence="6">The sequence shown here is derived from an EMBL/GenBank/DDBJ whole genome shotgun (WGS) entry which is preliminary data.</text>
</comment>
<protein>
    <submittedName>
        <fullName evidence="6">Helix-turn-helix domain-containing protein</fullName>
    </submittedName>
</protein>
<dbReference type="EMBL" id="JALHAT010000022">
    <property type="protein sequence ID" value="MCJ1961533.1"/>
    <property type="molecule type" value="Genomic_DNA"/>
</dbReference>
<dbReference type="InterPro" id="IPR029016">
    <property type="entry name" value="GAF-like_dom_sf"/>
</dbReference>
<dbReference type="InterPro" id="IPR014757">
    <property type="entry name" value="Tscrpt_reg_IclR_C"/>
</dbReference>
<dbReference type="InterPro" id="IPR036388">
    <property type="entry name" value="WH-like_DNA-bd_sf"/>
</dbReference>
<sequence>MDNGVPIRAVSRTLSVLRTINHEREVSLTDLVRIENLPYPTMFRIVQTLVHEGLIERDASGKRYRATALVHTLSSGYDDSALRSRAQPHMSALTREVGWPLLLSVRVGSRMVIRASTHHETTLTFHNWEAGSAMPMEGSATGLAWLAYLPEDHARDLVNWGSDYHTGGEGPDADRQETMFEALARIRREGYAWRPSLFGDENKTSSISVPVLDGERILAVLTLTYFSAAMKSDVALERYVQPIKETAARIARDVTPSCP</sequence>
<dbReference type="PANTHER" id="PTHR30136">
    <property type="entry name" value="HELIX-TURN-HELIX TRANSCRIPTIONAL REGULATOR, ICLR FAMILY"/>
    <property type="match status" value="1"/>
</dbReference>
<reference evidence="6" key="1">
    <citation type="submission" date="2022-03" db="EMBL/GenBank/DDBJ databases">
        <title>Identification of a novel bacterium isolated from mangrove sediments.</title>
        <authorList>
            <person name="Pan X."/>
        </authorList>
    </citation>
    <scope>NUCLEOTIDE SEQUENCE</scope>
    <source>
        <strain evidence="6">B2637</strain>
    </source>
</reference>
<dbReference type="InterPro" id="IPR036390">
    <property type="entry name" value="WH_DNA-bd_sf"/>
</dbReference>
<dbReference type="Proteomes" id="UP001162802">
    <property type="component" value="Unassembled WGS sequence"/>
</dbReference>
<accession>A0ABT0AEB6</accession>
<dbReference type="InterPro" id="IPR050707">
    <property type="entry name" value="HTH_MetabolicPath_Reg"/>
</dbReference>
<evidence type="ECO:0000256" key="3">
    <source>
        <dbReference type="ARBA" id="ARBA00023163"/>
    </source>
</evidence>